<protein>
    <submittedName>
        <fullName evidence="1">ATP-binding protein</fullName>
    </submittedName>
</protein>
<dbReference type="Proteomes" id="UP000471640">
    <property type="component" value="Unassembled WGS sequence"/>
</dbReference>
<dbReference type="GO" id="GO:0005524">
    <property type="term" value="F:ATP binding"/>
    <property type="evidence" value="ECO:0007669"/>
    <property type="project" value="UniProtKB-KW"/>
</dbReference>
<gene>
    <name evidence="1" type="ORF">G3480_04830</name>
</gene>
<dbReference type="SUPFAM" id="SSF52540">
    <property type="entry name" value="P-loop containing nucleoside triphosphate hydrolases"/>
    <property type="match status" value="1"/>
</dbReference>
<dbReference type="PANTHER" id="PTHR42935">
    <property type="entry name" value="SLR0930 PROTEIN"/>
    <property type="match status" value="1"/>
</dbReference>
<dbReference type="RefSeq" id="WP_164652544.1">
    <property type="nucleotide sequence ID" value="NZ_JAAIJR010000013.1"/>
</dbReference>
<keyword evidence="2" id="KW-1185">Reference proteome</keyword>
<evidence type="ECO:0000313" key="2">
    <source>
        <dbReference type="Proteomes" id="UP000471640"/>
    </source>
</evidence>
<organism evidence="1 2">
    <name type="scientific">Thiorhodococcus mannitoliphagus</name>
    <dbReference type="NCBI Taxonomy" id="329406"/>
    <lineage>
        <taxon>Bacteria</taxon>
        <taxon>Pseudomonadati</taxon>
        <taxon>Pseudomonadota</taxon>
        <taxon>Gammaproteobacteria</taxon>
        <taxon>Chromatiales</taxon>
        <taxon>Chromatiaceae</taxon>
        <taxon>Thiorhodococcus</taxon>
    </lineage>
</organism>
<reference evidence="1 2" key="2">
    <citation type="submission" date="2020-02" db="EMBL/GenBank/DDBJ databases">
        <title>Genome sequences of Thiorhodococcus mannitoliphagus and Thiorhodococcus minor, purple sulfur photosynthetic bacteria in the gammaproteobacterial family, Chromatiaceae.</title>
        <authorList>
            <person name="Aviles F.A."/>
            <person name="Meyer T.E."/>
            <person name="Kyndt J.A."/>
        </authorList>
    </citation>
    <scope>NUCLEOTIDE SEQUENCE [LARGE SCALE GENOMIC DNA]</scope>
    <source>
        <strain evidence="1 2">DSM 18266</strain>
    </source>
</reference>
<dbReference type="InterPro" id="IPR027417">
    <property type="entry name" value="P-loop_NTPase"/>
</dbReference>
<reference evidence="2" key="1">
    <citation type="journal article" date="2020" name="Microbiol. Resour. Announc.">
        <title>Draft Genome Sequences of Thiorhodococcus mannitoliphagus and Thiorhodococcus minor, Purple Sulfur Photosynthetic Bacteria in the Gammaproteobacterial Family Chromatiaceae.</title>
        <authorList>
            <person name="Aviles F.A."/>
            <person name="Meyer T.E."/>
            <person name="Kyndt J.A."/>
        </authorList>
    </citation>
    <scope>NUCLEOTIDE SEQUENCE [LARGE SCALE GENOMIC DNA]</scope>
    <source>
        <strain evidence="2">DSM 18266</strain>
    </source>
</reference>
<dbReference type="Pfam" id="PF05673">
    <property type="entry name" value="DUF815"/>
    <property type="match status" value="1"/>
</dbReference>
<name>A0A6P1DR62_9GAMM</name>
<dbReference type="EMBL" id="JAAIJR010000013">
    <property type="protein sequence ID" value="NEX19643.1"/>
    <property type="molecule type" value="Genomic_DNA"/>
</dbReference>
<comment type="caution">
    <text evidence="1">The sequence shown here is derived from an EMBL/GenBank/DDBJ whole genome shotgun (WGS) entry which is preliminary data.</text>
</comment>
<proteinExistence type="predicted"/>
<dbReference type="InterPro" id="IPR008533">
    <property type="entry name" value="DUF815"/>
</dbReference>
<sequence>MSSAAKLITRLETLLERIEQLIPSPELAQPDWSAHAFRWRRNAERGWLQPIKVPQQLAFDDLLCLERQKDEIARNTAQFIRGRPANNVLLWGSRGTGKSSLVKAVFNAHRDAGLRLIEVDKDDLIQLPDILDLIVGRPEPFILFCDDLSFEANESSYKALKAALDGSIAATPENVLIYATSNRRHLLPEFQSENQEARIQDGELHHGESVEEKISLSDRFGLWVSFHPFSQQQYLEVVHHWIARLADTNTKQKTSEWPPIERAALQWALRRGSRSGRTAWQFARDWIGRENQG</sequence>
<accession>A0A6P1DR62</accession>
<evidence type="ECO:0000313" key="1">
    <source>
        <dbReference type="EMBL" id="NEX19643.1"/>
    </source>
</evidence>
<keyword evidence="1" id="KW-0067">ATP-binding</keyword>
<dbReference type="CDD" id="cd00009">
    <property type="entry name" value="AAA"/>
    <property type="match status" value="1"/>
</dbReference>
<dbReference type="Gene3D" id="3.40.50.300">
    <property type="entry name" value="P-loop containing nucleotide triphosphate hydrolases"/>
    <property type="match status" value="1"/>
</dbReference>
<dbReference type="PANTHER" id="PTHR42935:SF1">
    <property type="entry name" value="SLR0930 PROTEIN"/>
    <property type="match status" value="1"/>
</dbReference>
<dbReference type="AlphaFoldDB" id="A0A6P1DR62"/>
<keyword evidence="1" id="KW-0547">Nucleotide-binding</keyword>